<name>A0A9D4A5H9_9ROSI</name>
<dbReference type="AlphaFoldDB" id="A0A9D4A5H9"/>
<proteinExistence type="predicted"/>
<protein>
    <recommendedName>
        <fullName evidence="3">Reverse transcriptase zinc-binding domain-containing protein</fullName>
    </recommendedName>
</protein>
<dbReference type="Proteomes" id="UP000828251">
    <property type="component" value="Unassembled WGS sequence"/>
</dbReference>
<reference evidence="1 2" key="1">
    <citation type="journal article" date="2021" name="Plant Biotechnol. J.">
        <title>Multi-omics assisted identification of the key and species-specific regulatory components of drought-tolerant mechanisms in Gossypium stocksii.</title>
        <authorList>
            <person name="Yu D."/>
            <person name="Ke L."/>
            <person name="Zhang D."/>
            <person name="Wu Y."/>
            <person name="Sun Y."/>
            <person name="Mei J."/>
            <person name="Sun J."/>
            <person name="Sun Y."/>
        </authorList>
    </citation>
    <scope>NUCLEOTIDE SEQUENCE [LARGE SCALE GENOMIC DNA]</scope>
    <source>
        <strain evidence="2">cv. E1</strain>
        <tissue evidence="1">Leaf</tissue>
    </source>
</reference>
<evidence type="ECO:0008006" key="3">
    <source>
        <dbReference type="Google" id="ProtNLM"/>
    </source>
</evidence>
<dbReference type="PANTHER" id="PTHR33116">
    <property type="entry name" value="REVERSE TRANSCRIPTASE ZINC-BINDING DOMAIN-CONTAINING PROTEIN-RELATED-RELATED"/>
    <property type="match status" value="1"/>
</dbReference>
<accession>A0A9D4A5H9</accession>
<evidence type="ECO:0000313" key="2">
    <source>
        <dbReference type="Proteomes" id="UP000828251"/>
    </source>
</evidence>
<dbReference type="PANTHER" id="PTHR33116:SF86">
    <property type="entry name" value="REVERSE TRANSCRIPTASE DOMAIN-CONTAINING PROTEIN"/>
    <property type="match status" value="1"/>
</dbReference>
<comment type="caution">
    <text evidence="1">The sequence shown here is derived from an EMBL/GenBank/DDBJ whole genome shotgun (WGS) entry which is preliminary data.</text>
</comment>
<sequence>MLCRKLEGLLNKFWWANNKTAKGIHWSNWNVLCKPKCAGGMGFRDLFLFNQALLAKQVWRIFSQPDCLLSKVLKARYFPTTDILSAKVARRILTIYCGRVVFCSTYGPLSISRLEKSLLNLHGWISKFSSLLVYWDLLSWEEDLFLADISKGYVLW</sequence>
<dbReference type="EMBL" id="JAIQCV010000006">
    <property type="protein sequence ID" value="KAH1090504.1"/>
    <property type="molecule type" value="Genomic_DNA"/>
</dbReference>
<dbReference type="OrthoDB" id="998444at2759"/>
<organism evidence="1 2">
    <name type="scientific">Gossypium stocksii</name>
    <dbReference type="NCBI Taxonomy" id="47602"/>
    <lineage>
        <taxon>Eukaryota</taxon>
        <taxon>Viridiplantae</taxon>
        <taxon>Streptophyta</taxon>
        <taxon>Embryophyta</taxon>
        <taxon>Tracheophyta</taxon>
        <taxon>Spermatophyta</taxon>
        <taxon>Magnoliopsida</taxon>
        <taxon>eudicotyledons</taxon>
        <taxon>Gunneridae</taxon>
        <taxon>Pentapetalae</taxon>
        <taxon>rosids</taxon>
        <taxon>malvids</taxon>
        <taxon>Malvales</taxon>
        <taxon>Malvaceae</taxon>
        <taxon>Malvoideae</taxon>
        <taxon>Gossypium</taxon>
    </lineage>
</organism>
<evidence type="ECO:0000313" key="1">
    <source>
        <dbReference type="EMBL" id="KAH1090504.1"/>
    </source>
</evidence>
<gene>
    <name evidence="1" type="ORF">J1N35_017761</name>
</gene>
<keyword evidence="2" id="KW-1185">Reference proteome</keyword>